<dbReference type="EMBL" id="JABXBU010000030">
    <property type="protein sequence ID" value="KAF8785319.1"/>
    <property type="molecule type" value="Genomic_DNA"/>
</dbReference>
<organism evidence="1 2">
    <name type="scientific">Argiope bruennichi</name>
    <name type="common">Wasp spider</name>
    <name type="synonym">Aranea bruennichi</name>
    <dbReference type="NCBI Taxonomy" id="94029"/>
    <lineage>
        <taxon>Eukaryota</taxon>
        <taxon>Metazoa</taxon>
        <taxon>Ecdysozoa</taxon>
        <taxon>Arthropoda</taxon>
        <taxon>Chelicerata</taxon>
        <taxon>Arachnida</taxon>
        <taxon>Araneae</taxon>
        <taxon>Araneomorphae</taxon>
        <taxon>Entelegynae</taxon>
        <taxon>Araneoidea</taxon>
        <taxon>Araneidae</taxon>
        <taxon>Argiope</taxon>
    </lineage>
</organism>
<accession>A0A8T0F796</accession>
<evidence type="ECO:0000313" key="2">
    <source>
        <dbReference type="Proteomes" id="UP000807504"/>
    </source>
</evidence>
<gene>
    <name evidence="1" type="ORF">HNY73_010877</name>
</gene>
<comment type="caution">
    <text evidence="1">The sequence shown here is derived from an EMBL/GenBank/DDBJ whole genome shotgun (WGS) entry which is preliminary data.</text>
</comment>
<reference evidence="1" key="1">
    <citation type="journal article" date="2020" name="bioRxiv">
        <title>Chromosome-level reference genome of the European wasp spider Argiope bruennichi: a resource for studies on range expansion and evolutionary adaptation.</title>
        <authorList>
            <person name="Sheffer M.M."/>
            <person name="Hoppe A."/>
            <person name="Krehenwinkel H."/>
            <person name="Uhl G."/>
            <person name="Kuss A.W."/>
            <person name="Jensen L."/>
            <person name="Jensen C."/>
            <person name="Gillespie R.G."/>
            <person name="Hoff K.J."/>
            <person name="Prost S."/>
        </authorList>
    </citation>
    <scope>NUCLEOTIDE SEQUENCE</scope>
</reference>
<proteinExistence type="predicted"/>
<keyword evidence="2" id="KW-1185">Reference proteome</keyword>
<sequence length="187" mass="21958">MAFRSVCALTLEKLITFVCPRYLSQPTEFIREIEQRCNTLCQAYSSLKDSEKRLKEYELGQNLPRHIMNESDRKEWIEEYKRRISICEGKLKNSKPCIKRYCYVHSWDKNLCAHIKHLQTRIQQQKTIAITFIDTLKQMRENNLENTTQYLDDYAKLKEIQADIDNIDGELGELGPCLSGIVTTHPP</sequence>
<dbReference type="Proteomes" id="UP000807504">
    <property type="component" value="Unassembled WGS sequence"/>
</dbReference>
<dbReference type="AlphaFoldDB" id="A0A8T0F796"/>
<reference evidence="1" key="2">
    <citation type="submission" date="2020-06" db="EMBL/GenBank/DDBJ databases">
        <authorList>
            <person name="Sheffer M."/>
        </authorList>
    </citation>
    <scope>NUCLEOTIDE SEQUENCE</scope>
</reference>
<protein>
    <submittedName>
        <fullName evidence="1">Uncharacterized protein</fullName>
    </submittedName>
</protein>
<name>A0A8T0F796_ARGBR</name>
<evidence type="ECO:0000313" key="1">
    <source>
        <dbReference type="EMBL" id="KAF8785319.1"/>
    </source>
</evidence>